<dbReference type="InParanoid" id="A0A146G9U3"/>
<keyword evidence="1 3" id="KW-0732">Signal</keyword>
<protein>
    <submittedName>
        <fullName evidence="5">PEP-CTERM protein-sorting domain-containing protein</fullName>
    </submittedName>
</protein>
<comment type="caution">
    <text evidence="5">The sequence shown here is derived from an EMBL/GenBank/DDBJ whole genome shotgun (WGS) entry which is preliminary data.</text>
</comment>
<dbReference type="Pfam" id="PF07589">
    <property type="entry name" value="PEP-CTERM"/>
    <property type="match status" value="1"/>
</dbReference>
<organism evidence="5 6">
    <name type="scientific">Terrimicrobium sacchariphilum</name>
    <dbReference type="NCBI Taxonomy" id="690879"/>
    <lineage>
        <taxon>Bacteria</taxon>
        <taxon>Pseudomonadati</taxon>
        <taxon>Verrucomicrobiota</taxon>
        <taxon>Terrimicrobiia</taxon>
        <taxon>Terrimicrobiales</taxon>
        <taxon>Terrimicrobiaceae</taxon>
        <taxon>Terrimicrobium</taxon>
    </lineage>
</organism>
<evidence type="ECO:0000256" key="2">
    <source>
        <dbReference type="SAM" id="Phobius"/>
    </source>
</evidence>
<feature type="domain" description="Ice-binding protein C-terminal" evidence="4">
    <location>
        <begin position="414"/>
        <end position="437"/>
    </location>
</feature>
<dbReference type="OrthoDB" id="9979299at2"/>
<sequence length="440" mass="43255">MIKESLSSRSARHLVYALAGAASLAVHSAAAATYSWVPSTGGNWDLTTANWNDGVSTTAWVNGVGNAASFGAFGAGPTISLTTNIVAGTLTTNGGATLVLNGAGTLDVTTITTGNSGSIDLSVKLTGSHGLTLTSTGAAGSQGRLNIKAAADYTGDTTLSGTAYLLSDNVSNALPITTTLNMSSGTTFRFAKNGVTQEIAGLAGNGTVTSSATGSVLTLRTKSGVTTAYSGSMGFTGGGVLSVVVAGSGTQTLSGGNLNYNGSTTVSSGTLLLGASLNNSSSVTVSGGTLNSSALDTKLGAGAVSMSSGTIDIRGSAAGKFTLAAGQNFTTTGGTIKFDLGTGTDQIIGSGVGAFSLTNTTLALILGTGFDYSNSYTLFSGFSGGSLSGLVVSGYDTTNYTASLSNAGVLSFAAVPEPSTIALGALGVALIAFRLRRRAI</sequence>
<accession>A0A146G9U3</accession>
<feature type="chain" id="PRO_5007524625" evidence="3">
    <location>
        <begin position="32"/>
        <end position="440"/>
    </location>
</feature>
<dbReference type="InterPro" id="IPR013425">
    <property type="entry name" value="Autotrns_rpt"/>
</dbReference>
<keyword evidence="6" id="KW-1185">Reference proteome</keyword>
<keyword evidence="2" id="KW-0472">Membrane</keyword>
<evidence type="ECO:0000256" key="1">
    <source>
        <dbReference type="ARBA" id="ARBA00022729"/>
    </source>
</evidence>
<dbReference type="EMBL" id="BDCO01000002">
    <property type="protein sequence ID" value="GAT33597.1"/>
    <property type="molecule type" value="Genomic_DNA"/>
</dbReference>
<evidence type="ECO:0000313" key="6">
    <source>
        <dbReference type="Proteomes" id="UP000076023"/>
    </source>
</evidence>
<evidence type="ECO:0000256" key="3">
    <source>
        <dbReference type="SAM" id="SignalP"/>
    </source>
</evidence>
<feature type="transmembrane region" description="Helical" evidence="2">
    <location>
        <begin position="409"/>
        <end position="433"/>
    </location>
</feature>
<dbReference type="InterPro" id="IPR013424">
    <property type="entry name" value="Ice-binding_C"/>
</dbReference>
<dbReference type="RefSeq" id="WP_084400382.1">
    <property type="nucleotide sequence ID" value="NZ_BDCO01000002.1"/>
</dbReference>
<gene>
    <name evidence="5" type="ORF">TSACC_22014</name>
</gene>
<dbReference type="STRING" id="690879.TSACC_22014"/>
<feature type="signal peptide" evidence="3">
    <location>
        <begin position="1"/>
        <end position="31"/>
    </location>
</feature>
<proteinExistence type="predicted"/>
<evidence type="ECO:0000313" key="5">
    <source>
        <dbReference type="EMBL" id="GAT33597.1"/>
    </source>
</evidence>
<keyword evidence="2" id="KW-0812">Transmembrane</keyword>
<evidence type="ECO:0000259" key="4">
    <source>
        <dbReference type="Pfam" id="PF07589"/>
    </source>
</evidence>
<dbReference type="NCBIfam" id="TIGR02601">
    <property type="entry name" value="autotrns_rpt"/>
    <property type="match status" value="1"/>
</dbReference>
<keyword evidence="2" id="KW-1133">Transmembrane helix</keyword>
<dbReference type="AlphaFoldDB" id="A0A146G9U3"/>
<name>A0A146G9U3_TERSA</name>
<dbReference type="Proteomes" id="UP000076023">
    <property type="component" value="Unassembled WGS sequence"/>
</dbReference>
<reference evidence="6" key="1">
    <citation type="journal article" date="2017" name="Genome Announc.">
        <title>Draft Genome Sequence of Terrimicrobium sacchariphilum NM-5T, a Facultative Anaerobic Soil Bacterium of the Class Spartobacteria.</title>
        <authorList>
            <person name="Qiu Y.L."/>
            <person name="Tourlousse D.M."/>
            <person name="Matsuura N."/>
            <person name="Ohashi A."/>
            <person name="Sekiguchi Y."/>
        </authorList>
    </citation>
    <scope>NUCLEOTIDE SEQUENCE [LARGE SCALE GENOMIC DNA]</scope>
    <source>
        <strain evidence="6">NM-5</strain>
    </source>
</reference>